<dbReference type="EMBL" id="JAGPXC010000003">
    <property type="protein sequence ID" value="KAH6656072.1"/>
    <property type="molecule type" value="Genomic_DNA"/>
</dbReference>
<evidence type="ECO:0000256" key="1">
    <source>
        <dbReference type="ARBA" id="ARBA00038158"/>
    </source>
</evidence>
<feature type="region of interest" description="Disordered" evidence="2">
    <location>
        <begin position="1"/>
        <end position="53"/>
    </location>
</feature>
<dbReference type="GO" id="GO:0008168">
    <property type="term" value="F:methyltransferase activity"/>
    <property type="evidence" value="ECO:0007669"/>
    <property type="project" value="UniProtKB-KW"/>
</dbReference>
<dbReference type="GeneID" id="70131506"/>
<organism evidence="3 4">
    <name type="scientific">Truncatella angustata</name>
    <dbReference type="NCBI Taxonomy" id="152316"/>
    <lineage>
        <taxon>Eukaryota</taxon>
        <taxon>Fungi</taxon>
        <taxon>Dikarya</taxon>
        <taxon>Ascomycota</taxon>
        <taxon>Pezizomycotina</taxon>
        <taxon>Sordariomycetes</taxon>
        <taxon>Xylariomycetidae</taxon>
        <taxon>Amphisphaeriales</taxon>
        <taxon>Sporocadaceae</taxon>
        <taxon>Truncatella</taxon>
    </lineage>
</organism>
<keyword evidence="4" id="KW-1185">Reference proteome</keyword>
<sequence length="356" mass="40110">MADGTDVRRHQARPSLSETISTTLSTPSLLIDHGSGATDGDDGDDTDLSSVDDTSFVSSTRSLNSSEYQTIEEHGRTYHRFHASKMYDFPNDAEEQERMDLQHELYLHSAHQRLYLAPIPEDPPRVLDVCTGTGIWAVQFAQQNPHSHVIGTDLSPIQPRWVPPNCSFEIDDAEDEWTFDRPFDFVHARGIWPVFADPTAFIRQAYANLKPGGWLEIQDFVFPIRFFDEDALSGSALQRWGRLMLEASRAAGRPYTNSQHHKQWLEDAGFEDVQVFTSYWLSSPWAKGAHYKLTAEFMKENAKRGLVGMSLRPLGSLGLAVDEIQDLAMAAIAEFGDVRIKGYAPVTFTFGRRPDN</sequence>
<comment type="similarity">
    <text evidence="1">Belongs to the methyltransferase superfamily. LaeA methyltransferase family.</text>
</comment>
<comment type="caution">
    <text evidence="3">The sequence shown here is derived from an EMBL/GenBank/DDBJ whole genome shotgun (WGS) entry which is preliminary data.</text>
</comment>
<name>A0A9P8UPP7_9PEZI</name>
<feature type="compositionally biased region" description="Low complexity" evidence="2">
    <location>
        <begin position="14"/>
        <end position="38"/>
    </location>
</feature>
<dbReference type="OrthoDB" id="2013972at2759"/>
<gene>
    <name evidence="3" type="ORF">BKA67DRAFT_562586</name>
</gene>
<dbReference type="PANTHER" id="PTHR43591:SF102">
    <property type="entry name" value="S-ADENOSYL-L-METHIONINE-DEPENDENT METHYLTRANSFERASE"/>
    <property type="match status" value="1"/>
</dbReference>
<dbReference type="RefSeq" id="XP_045960337.1">
    <property type="nucleotide sequence ID" value="XM_046102614.1"/>
</dbReference>
<dbReference type="Pfam" id="PF13489">
    <property type="entry name" value="Methyltransf_23"/>
    <property type="match status" value="1"/>
</dbReference>
<dbReference type="AlphaFoldDB" id="A0A9P8UPP7"/>
<dbReference type="GO" id="GO:0032259">
    <property type="term" value="P:methylation"/>
    <property type="evidence" value="ECO:0007669"/>
    <property type="project" value="UniProtKB-KW"/>
</dbReference>
<evidence type="ECO:0000313" key="4">
    <source>
        <dbReference type="Proteomes" id="UP000758603"/>
    </source>
</evidence>
<proteinExistence type="inferred from homology"/>
<dbReference type="Proteomes" id="UP000758603">
    <property type="component" value="Unassembled WGS sequence"/>
</dbReference>
<dbReference type="Gene3D" id="3.40.50.150">
    <property type="entry name" value="Vaccinia Virus protein VP39"/>
    <property type="match status" value="1"/>
</dbReference>
<accession>A0A9P8UPP7</accession>
<dbReference type="PANTHER" id="PTHR43591">
    <property type="entry name" value="METHYLTRANSFERASE"/>
    <property type="match status" value="1"/>
</dbReference>
<dbReference type="SUPFAM" id="SSF53335">
    <property type="entry name" value="S-adenosyl-L-methionine-dependent methyltransferases"/>
    <property type="match status" value="1"/>
</dbReference>
<keyword evidence="3" id="KW-0808">Transferase</keyword>
<evidence type="ECO:0000313" key="3">
    <source>
        <dbReference type="EMBL" id="KAH6656072.1"/>
    </source>
</evidence>
<dbReference type="CDD" id="cd02440">
    <property type="entry name" value="AdoMet_MTases"/>
    <property type="match status" value="1"/>
</dbReference>
<keyword evidence="3" id="KW-0489">Methyltransferase</keyword>
<protein>
    <submittedName>
        <fullName evidence="3">S-adenosyl-L-methionine-dependent methyltransferase</fullName>
    </submittedName>
</protein>
<dbReference type="InterPro" id="IPR029063">
    <property type="entry name" value="SAM-dependent_MTases_sf"/>
</dbReference>
<reference evidence="3" key="1">
    <citation type="journal article" date="2021" name="Nat. Commun.">
        <title>Genetic determinants of endophytism in the Arabidopsis root mycobiome.</title>
        <authorList>
            <person name="Mesny F."/>
            <person name="Miyauchi S."/>
            <person name="Thiergart T."/>
            <person name="Pickel B."/>
            <person name="Atanasova L."/>
            <person name="Karlsson M."/>
            <person name="Huettel B."/>
            <person name="Barry K.W."/>
            <person name="Haridas S."/>
            <person name="Chen C."/>
            <person name="Bauer D."/>
            <person name="Andreopoulos W."/>
            <person name="Pangilinan J."/>
            <person name="LaButti K."/>
            <person name="Riley R."/>
            <person name="Lipzen A."/>
            <person name="Clum A."/>
            <person name="Drula E."/>
            <person name="Henrissat B."/>
            <person name="Kohler A."/>
            <person name="Grigoriev I.V."/>
            <person name="Martin F.M."/>
            <person name="Hacquard S."/>
        </authorList>
    </citation>
    <scope>NUCLEOTIDE SEQUENCE</scope>
    <source>
        <strain evidence="3">MPI-SDFR-AT-0073</strain>
    </source>
</reference>
<evidence type="ECO:0000256" key="2">
    <source>
        <dbReference type="SAM" id="MobiDB-lite"/>
    </source>
</evidence>